<evidence type="ECO:0000313" key="3">
    <source>
        <dbReference type="Proteomes" id="UP000186309"/>
    </source>
</evidence>
<name>A0A1U7CZI3_9BACT</name>
<reference evidence="2 3" key="1">
    <citation type="submission" date="2016-12" db="EMBL/GenBank/DDBJ databases">
        <title>Comparative genomics of four Isosphaeraceae planctomycetes: a common pool of plasmids and glycoside hydrolase genes.</title>
        <authorList>
            <person name="Ivanova A."/>
        </authorList>
    </citation>
    <scope>NUCLEOTIDE SEQUENCE [LARGE SCALE GENOMIC DNA]</scope>
    <source>
        <strain evidence="2 3">PX4</strain>
        <plasmid evidence="3">palbo2</plasmid>
    </source>
</reference>
<feature type="compositionally biased region" description="Low complexity" evidence="1">
    <location>
        <begin position="124"/>
        <end position="139"/>
    </location>
</feature>
<dbReference type="KEGG" id="pbor:BSF38_20012"/>
<evidence type="ECO:0000313" key="2">
    <source>
        <dbReference type="EMBL" id="APW64298.1"/>
    </source>
</evidence>
<dbReference type="RefSeq" id="WP_076351826.1">
    <property type="nucleotide sequence ID" value="NZ_CP019084.1"/>
</dbReference>
<dbReference type="AlphaFoldDB" id="A0A1U7CZI3"/>
<sequence length="139" mass="14494">MSDETQEKSLLQKTGAGIAAVGAGIAAVYRAATRDGVIDAFLRQGVDEIGVALKPFGESIQTEEPGQAFSPLYSDIAADKRQRQSQPSPGDLADSVSPKITPQASTSQQVSPGDLAEGKGVEPQAAVQAQQRQAIRMSV</sequence>
<dbReference type="Proteomes" id="UP000186309">
    <property type="component" value="Plasmid PALBO2"/>
</dbReference>
<dbReference type="OrthoDB" id="304085at2"/>
<accession>A0A1U7CZI3</accession>
<protein>
    <submittedName>
        <fullName evidence="2">Uncharacterized protein</fullName>
    </submittedName>
</protein>
<organism evidence="2 3">
    <name type="scientific">Paludisphaera borealis</name>
    <dbReference type="NCBI Taxonomy" id="1387353"/>
    <lineage>
        <taxon>Bacteria</taxon>
        <taxon>Pseudomonadati</taxon>
        <taxon>Planctomycetota</taxon>
        <taxon>Planctomycetia</taxon>
        <taxon>Isosphaerales</taxon>
        <taxon>Isosphaeraceae</taxon>
        <taxon>Paludisphaera</taxon>
    </lineage>
</organism>
<feature type="compositionally biased region" description="Polar residues" evidence="1">
    <location>
        <begin position="98"/>
        <end position="111"/>
    </location>
</feature>
<keyword evidence="2" id="KW-0614">Plasmid</keyword>
<keyword evidence="3" id="KW-1185">Reference proteome</keyword>
<evidence type="ECO:0000256" key="1">
    <source>
        <dbReference type="SAM" id="MobiDB-lite"/>
    </source>
</evidence>
<gene>
    <name evidence="2" type="ORF">BSF38_20012</name>
</gene>
<dbReference type="EMBL" id="CP019084">
    <property type="protein sequence ID" value="APW64298.1"/>
    <property type="molecule type" value="Genomic_DNA"/>
</dbReference>
<feature type="region of interest" description="Disordered" evidence="1">
    <location>
        <begin position="79"/>
        <end position="139"/>
    </location>
</feature>
<proteinExistence type="predicted"/>
<geneLocation type="plasmid" evidence="3">
    <name>palbo2</name>
</geneLocation>